<reference evidence="7 8" key="1">
    <citation type="submission" date="2017-09" db="EMBL/GenBank/DDBJ databases">
        <title>Bacterial strain isolated from the female urinary microbiota.</title>
        <authorList>
            <person name="Thomas-White K."/>
            <person name="Kumar N."/>
            <person name="Forster S."/>
            <person name="Putonti C."/>
            <person name="Lawley T."/>
            <person name="Wolfe A.J."/>
        </authorList>
    </citation>
    <scope>NUCLEOTIDE SEQUENCE [LARGE SCALE GENOMIC DNA]</scope>
    <source>
        <strain evidence="7 8">UMB0744</strain>
    </source>
</reference>
<sequence length="1626" mass="171211">MAFLVGELVANMTINDAPFRRKIRDTHREMDDVASKASRMAKVASAGLTTLAATTTAVTINLAKQGIAYNALEQKSRAALKTILGSQTQVNNQMRQLNELVQKSPFDKRVFITGQQQLLSFGMAAKKVIPTMDALQNAVAATGGSSQQLADLTFIMAQIQAAGKITGQDLLQFGQRGINAAELIGKAMGKTGAQIKSEISNGTLKASDALDALRVGMAQKFAGAADNVKQTWEGVTQRVGAQTRYIGAAMVKYLVRPAGGGDLVRFTNAFADALASTKTKMNQLVDMAYPKFTKFINTGINGMRSVNKYIATFDVRRISLGLNEVTKYTPAVAGLAGAIGTMGLKSIPVLSRFTGALNPTVGAIVALCAASPQLRAVGIDFLKSLAPVKPVLVEIGTGIGSLTNELIRILAPALLSTGHAAGDLIVAFAPTIPTLIELARALEPIVALAADVAGEIASLPTPVLATAIALKLLSSNVGRFASMGDTLAKWFTSAQKAVTGLTNAFTNTGKGATSAGSALAGAFGGPAGLAVSAGIGLVVAALVSLNQKQAEAKRKSEELTDSIMETGQESEETKAKIQNLVSEDDISKFKSLGISADVVTQAIQGNSEAIEKINQAIANSGDVIQVQAGNLTGVGGVVRKEHEDLNQVLADAQKTYQESSKSAEKLASDLQKEAQAADEAAKAHKENADVKRAAIDANYAYQDAQDSLNKVMQDGFKFTGDLNNVDVARNKINRDGYDALANLAEAGRRRLETMQKEHRSQADINAARQEQINLFNESAAAMGATNEQAQKLLASMGGIPAVKQTSVKVTVDDTEIDLLDGKLNEKATKIVTADPTPANASIAVLEELASRGVIKKVDANTIDALAKNDALNNLIELMATKKIDANTDKGRAEIKKFVDQIQNDPAFKNLDLKDGAARQKLADFVKTANTPATKPVDANTSKANSKIAETDRKAAKPVKKTVEVSVWTKFKDTVKGWFGYASGGAIVGAGSATSDSIPAMLSNGEHVLTAREVKALGGQGNVYRMRRLMESGKLKNILGYAHGGAIGYARGGKVKPQPKQPQTQMGLSVQSEGIQTAQSELETFNNFLKTDLAPNAQEAFSLIGQASTQALDTQLTPAAQTMRATWQGAAQTLSNQVAPSAIQSATSIGTALKTLNTSQSAPAAAGVRTAWQNTTTVLSSQVAPATSRATSSMGSGFQSFRNTVSHAMSGVASASARPINFVIGTVYNSGLRNWFNRVAGAVGIGQRLPATAGVPGYAKGGILPGYTPGRDVHRFYSPTGGILDLSGGEGIIRPDALKALGGKPWLDEVNRRKGQGYRRGDFGAARQAYASGGIFRSPSFASASAALRDKDKLLSDAFENPIGTIQNLLTNPARAALAMGSVPIPALAGGTGKTPLPGIENWWKKAVDKLGGSGMALVNMARRFLGTPYVWGGSSIPPGLDCSGLVYYSLNHMGKHVPRLTAAGFQAASRTVSTPMPGDLLFWGSPAHHVAIYAGHNQLIEEPKPGLSARQVPLRPYTNAGRYLTRANGGPVYGRGTSTSDSILTFLSNGEHVISAREVQALGGHRAVEQIRAGSYRPKEIVKTVVNQPVKLEVTMNGIDYDQTEKVADALLDEFKNIGLKHGSFV</sequence>
<dbReference type="RefSeq" id="WP_102184327.1">
    <property type="nucleotide sequence ID" value="NZ_PNGC01000002.1"/>
</dbReference>
<name>A0ABX4USG9_9ACTO</name>
<dbReference type="SUPFAM" id="SSF54001">
    <property type="entry name" value="Cysteine proteinases"/>
    <property type="match status" value="1"/>
</dbReference>
<dbReference type="Gene3D" id="1.20.120.20">
    <property type="entry name" value="Apolipoprotein"/>
    <property type="match status" value="1"/>
</dbReference>
<evidence type="ECO:0000256" key="1">
    <source>
        <dbReference type="ARBA" id="ARBA00007074"/>
    </source>
</evidence>
<evidence type="ECO:0000259" key="6">
    <source>
        <dbReference type="PROSITE" id="PS51935"/>
    </source>
</evidence>
<evidence type="ECO:0000256" key="5">
    <source>
        <dbReference type="SAM" id="Coils"/>
    </source>
</evidence>
<dbReference type="InterPro" id="IPR038765">
    <property type="entry name" value="Papain-like_cys_pep_sf"/>
</dbReference>
<dbReference type="EMBL" id="PNGC01000002">
    <property type="protein sequence ID" value="PMB89281.1"/>
    <property type="molecule type" value="Genomic_DNA"/>
</dbReference>
<keyword evidence="8" id="KW-1185">Reference proteome</keyword>
<dbReference type="InterPro" id="IPR013491">
    <property type="entry name" value="Tape_meas_N"/>
</dbReference>
<accession>A0ABX4USG9</accession>
<dbReference type="Pfam" id="PF20155">
    <property type="entry name" value="TMP_3"/>
    <property type="match status" value="1"/>
</dbReference>
<evidence type="ECO:0000256" key="3">
    <source>
        <dbReference type="ARBA" id="ARBA00022801"/>
    </source>
</evidence>
<comment type="similarity">
    <text evidence="1">Belongs to the peptidase C40 family.</text>
</comment>
<dbReference type="Gene3D" id="3.90.1720.10">
    <property type="entry name" value="endopeptidase domain like (from Nostoc punctiforme)"/>
    <property type="match status" value="1"/>
</dbReference>
<dbReference type="NCBIfam" id="TIGR02675">
    <property type="entry name" value="tape_meas_nterm"/>
    <property type="match status" value="1"/>
</dbReference>
<keyword evidence="2" id="KW-0645">Protease</keyword>
<feature type="coiled-coil region" evidence="5">
    <location>
        <begin position="660"/>
        <end position="687"/>
    </location>
</feature>
<dbReference type="Proteomes" id="UP000243201">
    <property type="component" value="Unassembled WGS sequence"/>
</dbReference>
<dbReference type="PANTHER" id="PTHR47359:SF3">
    <property type="entry name" value="NLP_P60 DOMAIN-CONTAINING PROTEIN-RELATED"/>
    <property type="match status" value="1"/>
</dbReference>
<proteinExistence type="inferred from homology"/>
<organism evidence="7 8">
    <name type="scientific">Varibaculum cambriense</name>
    <dbReference type="NCBI Taxonomy" id="184870"/>
    <lineage>
        <taxon>Bacteria</taxon>
        <taxon>Bacillati</taxon>
        <taxon>Actinomycetota</taxon>
        <taxon>Actinomycetes</taxon>
        <taxon>Actinomycetales</taxon>
        <taxon>Actinomycetaceae</taxon>
        <taxon>Varibaculum</taxon>
    </lineage>
</organism>
<dbReference type="PANTHER" id="PTHR47359">
    <property type="entry name" value="PEPTIDOGLYCAN DL-ENDOPEPTIDASE CWLO"/>
    <property type="match status" value="1"/>
</dbReference>
<protein>
    <recommendedName>
        <fullName evidence="6">NlpC/P60 domain-containing protein</fullName>
    </recommendedName>
</protein>
<dbReference type="PROSITE" id="PS51935">
    <property type="entry name" value="NLPC_P60"/>
    <property type="match status" value="1"/>
</dbReference>
<comment type="caution">
    <text evidence="7">The sequence shown here is derived from an EMBL/GenBank/DDBJ whole genome shotgun (WGS) entry which is preliminary data.</text>
</comment>
<dbReference type="Pfam" id="PF00877">
    <property type="entry name" value="NLPC_P60"/>
    <property type="match status" value="1"/>
</dbReference>
<evidence type="ECO:0000313" key="7">
    <source>
        <dbReference type="EMBL" id="PMB89281.1"/>
    </source>
</evidence>
<dbReference type="InterPro" id="IPR051794">
    <property type="entry name" value="PG_Endopeptidase_C40"/>
</dbReference>
<dbReference type="InterPro" id="IPR000064">
    <property type="entry name" value="NLP_P60_dom"/>
</dbReference>
<evidence type="ECO:0000313" key="8">
    <source>
        <dbReference type="Proteomes" id="UP000243201"/>
    </source>
</evidence>
<keyword evidence="4" id="KW-0788">Thiol protease</keyword>
<evidence type="ECO:0000256" key="2">
    <source>
        <dbReference type="ARBA" id="ARBA00022670"/>
    </source>
</evidence>
<evidence type="ECO:0000256" key="4">
    <source>
        <dbReference type="ARBA" id="ARBA00022807"/>
    </source>
</evidence>
<gene>
    <name evidence="7" type="ORF">CJ240_05810</name>
</gene>
<keyword evidence="3" id="KW-0378">Hydrolase</keyword>
<feature type="domain" description="NlpC/P60" evidence="6">
    <location>
        <begin position="1411"/>
        <end position="1534"/>
    </location>
</feature>
<keyword evidence="5" id="KW-0175">Coiled coil</keyword>